<reference evidence="2 3" key="1">
    <citation type="submission" date="2019-05" db="EMBL/GenBank/DDBJ databases">
        <title>Mikania micrantha, genome provides insights into the molecular mechanism of rapid growth.</title>
        <authorList>
            <person name="Liu B."/>
        </authorList>
    </citation>
    <scope>NUCLEOTIDE SEQUENCE [LARGE SCALE GENOMIC DNA]</scope>
    <source>
        <strain evidence="2">NLD-2019</strain>
        <tissue evidence="2">Leaf</tissue>
    </source>
</reference>
<evidence type="ECO:0000313" key="3">
    <source>
        <dbReference type="Proteomes" id="UP000326396"/>
    </source>
</evidence>
<dbReference type="GO" id="GO:0006508">
    <property type="term" value="P:proteolysis"/>
    <property type="evidence" value="ECO:0007669"/>
    <property type="project" value="InterPro"/>
</dbReference>
<keyword evidence="3" id="KW-1185">Reference proteome</keyword>
<organism evidence="2 3">
    <name type="scientific">Mikania micrantha</name>
    <name type="common">bitter vine</name>
    <dbReference type="NCBI Taxonomy" id="192012"/>
    <lineage>
        <taxon>Eukaryota</taxon>
        <taxon>Viridiplantae</taxon>
        <taxon>Streptophyta</taxon>
        <taxon>Embryophyta</taxon>
        <taxon>Tracheophyta</taxon>
        <taxon>Spermatophyta</taxon>
        <taxon>Magnoliopsida</taxon>
        <taxon>eudicotyledons</taxon>
        <taxon>Gunneridae</taxon>
        <taxon>Pentapetalae</taxon>
        <taxon>asterids</taxon>
        <taxon>campanulids</taxon>
        <taxon>Asterales</taxon>
        <taxon>Asteraceae</taxon>
        <taxon>Asteroideae</taxon>
        <taxon>Heliantheae alliance</taxon>
        <taxon>Eupatorieae</taxon>
        <taxon>Mikania</taxon>
    </lineage>
</organism>
<proteinExistence type="inferred from homology"/>
<evidence type="ECO:0000256" key="1">
    <source>
        <dbReference type="ARBA" id="ARBA00009431"/>
    </source>
</evidence>
<name>A0A5N6Q1M8_9ASTR</name>
<protein>
    <submittedName>
        <fullName evidence="2">Uncharacterized protein</fullName>
    </submittedName>
</protein>
<comment type="caution">
    <text evidence="2">The sequence shown here is derived from an EMBL/GenBank/DDBJ whole genome shotgun (WGS) entry which is preliminary data.</text>
</comment>
<evidence type="ECO:0000313" key="2">
    <source>
        <dbReference type="EMBL" id="KAD7477728.1"/>
    </source>
</evidence>
<dbReference type="Proteomes" id="UP000326396">
    <property type="component" value="Linkage Group LG1"/>
</dbReference>
<dbReference type="SUPFAM" id="SSF53474">
    <property type="entry name" value="alpha/beta-Hydrolases"/>
    <property type="match status" value="1"/>
</dbReference>
<dbReference type="InterPro" id="IPR029058">
    <property type="entry name" value="AB_hydrolase_fold"/>
</dbReference>
<dbReference type="OrthoDB" id="735686at2759"/>
<dbReference type="Pfam" id="PF00450">
    <property type="entry name" value="Peptidase_S10"/>
    <property type="match status" value="1"/>
</dbReference>
<sequence>MKSQSETALDVVEVKAEIVVIAINKWVNMEVVQQALNVQQGMVGKFEELNSTLHYKKGKNDTIYYAYDIFSSYSYHKKLSTKSCRALIYSGDHDLTFPYVGVEQWISSLNLEVEAPWEPFYVDNQVGGEQDM</sequence>
<dbReference type="InterPro" id="IPR001563">
    <property type="entry name" value="Peptidase_S10"/>
</dbReference>
<dbReference type="AlphaFoldDB" id="A0A5N6Q1M8"/>
<dbReference type="GO" id="GO:0004185">
    <property type="term" value="F:serine-type carboxypeptidase activity"/>
    <property type="evidence" value="ECO:0007669"/>
    <property type="project" value="InterPro"/>
</dbReference>
<comment type="similarity">
    <text evidence="1">Belongs to the peptidase S10 family.</text>
</comment>
<dbReference type="Gene3D" id="3.40.50.12670">
    <property type="match status" value="1"/>
</dbReference>
<accession>A0A5N6Q1M8</accession>
<dbReference type="EMBL" id="SZYD01000001">
    <property type="protein sequence ID" value="KAD7477728.1"/>
    <property type="molecule type" value="Genomic_DNA"/>
</dbReference>
<gene>
    <name evidence="2" type="ORF">E3N88_00864</name>
</gene>